<evidence type="ECO:0000256" key="3">
    <source>
        <dbReference type="ARBA" id="ARBA00022490"/>
    </source>
</evidence>
<dbReference type="GO" id="GO:0005524">
    <property type="term" value="F:ATP binding"/>
    <property type="evidence" value="ECO:0007669"/>
    <property type="project" value="UniProtKB-UniRule"/>
</dbReference>
<keyword evidence="7 12" id="KW-0648">Protein biosynthesis</keyword>
<dbReference type="PANTHER" id="PTHR11946:SF93">
    <property type="entry name" value="VALINE--TRNA LIGASE, CHLOROPLASTIC_MITOCHONDRIAL 2"/>
    <property type="match status" value="1"/>
</dbReference>
<keyword evidence="6 12" id="KW-0067">ATP-binding</keyword>
<dbReference type="Pfam" id="PF10458">
    <property type="entry name" value="Val_tRNA-synt_C"/>
    <property type="match status" value="1"/>
</dbReference>
<dbReference type="CDD" id="cd07962">
    <property type="entry name" value="Anticodon_Ia_Val"/>
    <property type="match status" value="1"/>
</dbReference>
<comment type="domain">
    <text evidence="12">ValRS has two distinct active sites: one for aminoacylation and one for editing. The misactivated threonine is translocated from the active site to the editing site.</text>
</comment>
<dbReference type="GO" id="GO:0006438">
    <property type="term" value="P:valyl-tRNA aminoacylation"/>
    <property type="evidence" value="ECO:0007669"/>
    <property type="project" value="UniProtKB-UniRule"/>
</dbReference>
<evidence type="ECO:0000256" key="11">
    <source>
        <dbReference type="ARBA" id="ARBA00060830"/>
    </source>
</evidence>
<proteinExistence type="inferred from homology"/>
<keyword evidence="4 12" id="KW-0436">Ligase</keyword>
<dbReference type="SUPFAM" id="SSF52374">
    <property type="entry name" value="Nucleotidylyl transferase"/>
    <property type="match status" value="1"/>
</dbReference>
<dbReference type="Gene3D" id="3.90.740.10">
    <property type="entry name" value="Valyl/Leucyl/Isoleucyl-tRNA synthetase, editing domain"/>
    <property type="match status" value="1"/>
</dbReference>
<dbReference type="NCBIfam" id="NF004349">
    <property type="entry name" value="PRK05729.1"/>
    <property type="match status" value="1"/>
</dbReference>
<evidence type="ECO:0000313" key="16">
    <source>
        <dbReference type="EMBL" id="TMQ48021.1"/>
    </source>
</evidence>
<dbReference type="InterPro" id="IPR002300">
    <property type="entry name" value="aa-tRNA-synth_Ia"/>
</dbReference>
<comment type="subunit">
    <text evidence="2 12">Monomer.</text>
</comment>
<dbReference type="PANTHER" id="PTHR11946">
    <property type="entry name" value="VALYL-TRNA SYNTHETASES"/>
    <property type="match status" value="1"/>
</dbReference>
<dbReference type="Pfam" id="PF00133">
    <property type="entry name" value="tRNA-synt_1"/>
    <property type="match status" value="2"/>
</dbReference>
<dbReference type="Pfam" id="PF08264">
    <property type="entry name" value="Anticodon_1"/>
    <property type="match status" value="1"/>
</dbReference>
<evidence type="ECO:0000256" key="12">
    <source>
        <dbReference type="HAMAP-Rule" id="MF_02004"/>
    </source>
</evidence>
<feature type="binding site" evidence="12">
    <location>
        <position position="528"/>
    </location>
    <ligand>
        <name>ATP</name>
        <dbReference type="ChEBI" id="CHEBI:30616"/>
    </ligand>
</feature>
<name>A0A538S9G3_UNCEI</name>
<dbReference type="InterPro" id="IPR010978">
    <property type="entry name" value="tRNA-bd_arm"/>
</dbReference>
<evidence type="ECO:0000256" key="6">
    <source>
        <dbReference type="ARBA" id="ARBA00022840"/>
    </source>
</evidence>
<keyword evidence="3 12" id="KW-0963">Cytoplasm</keyword>
<evidence type="ECO:0000256" key="9">
    <source>
        <dbReference type="ARBA" id="ARBA00023146"/>
    </source>
</evidence>
<evidence type="ECO:0000259" key="13">
    <source>
        <dbReference type="Pfam" id="PF00133"/>
    </source>
</evidence>
<keyword evidence="9 12" id="KW-0030">Aminoacyl-tRNA synthetase</keyword>
<feature type="domain" description="Aminoacyl-tRNA synthetase class Ia" evidence="13">
    <location>
        <begin position="443"/>
        <end position="563"/>
    </location>
</feature>
<dbReference type="CDD" id="cd00817">
    <property type="entry name" value="ValRS_core"/>
    <property type="match status" value="1"/>
</dbReference>
<comment type="catalytic activity">
    <reaction evidence="10 12">
        <text>tRNA(Val) + L-valine + ATP = L-valyl-tRNA(Val) + AMP + diphosphate</text>
        <dbReference type="Rhea" id="RHEA:10704"/>
        <dbReference type="Rhea" id="RHEA-COMP:9672"/>
        <dbReference type="Rhea" id="RHEA-COMP:9708"/>
        <dbReference type="ChEBI" id="CHEBI:30616"/>
        <dbReference type="ChEBI" id="CHEBI:33019"/>
        <dbReference type="ChEBI" id="CHEBI:57762"/>
        <dbReference type="ChEBI" id="CHEBI:78442"/>
        <dbReference type="ChEBI" id="CHEBI:78537"/>
        <dbReference type="ChEBI" id="CHEBI:456215"/>
        <dbReference type="EC" id="6.1.1.9"/>
    </reaction>
</comment>
<reference evidence="16 17" key="1">
    <citation type="journal article" date="2019" name="Nat. Microbiol.">
        <title>Mediterranean grassland soil C-N compound turnover is dependent on rainfall and depth, and is mediated by genomically divergent microorganisms.</title>
        <authorList>
            <person name="Diamond S."/>
            <person name="Andeer P.F."/>
            <person name="Li Z."/>
            <person name="Crits-Christoph A."/>
            <person name="Burstein D."/>
            <person name="Anantharaman K."/>
            <person name="Lane K.R."/>
            <person name="Thomas B.C."/>
            <person name="Pan C."/>
            <person name="Northen T.R."/>
            <person name="Banfield J.F."/>
        </authorList>
    </citation>
    <scope>NUCLEOTIDE SEQUENCE [LARGE SCALE GENOMIC DNA]</scope>
    <source>
        <strain evidence="16">WS_3</strain>
    </source>
</reference>
<dbReference type="FunFam" id="3.90.740.10:FF:000005">
    <property type="entry name" value="Valine--tRNA ligase, mitochondrial"/>
    <property type="match status" value="1"/>
</dbReference>
<dbReference type="InterPro" id="IPR013155">
    <property type="entry name" value="M/V/L/I-tRNA-synth_anticd-bd"/>
</dbReference>
<dbReference type="PROSITE" id="PS00178">
    <property type="entry name" value="AA_TRNA_LIGASE_I"/>
    <property type="match status" value="1"/>
</dbReference>
<dbReference type="InterPro" id="IPR014729">
    <property type="entry name" value="Rossmann-like_a/b/a_fold"/>
</dbReference>
<dbReference type="InterPro" id="IPR009008">
    <property type="entry name" value="Val/Leu/Ile-tRNA-synth_edit"/>
</dbReference>
<feature type="coiled-coil region" evidence="12">
    <location>
        <begin position="828"/>
        <end position="897"/>
    </location>
</feature>
<dbReference type="FunFam" id="3.40.50.620:FF:000098">
    <property type="entry name" value="Valine--tRNA ligase"/>
    <property type="match status" value="1"/>
</dbReference>
<dbReference type="InterPro" id="IPR033705">
    <property type="entry name" value="Anticodon_Ia_Val"/>
</dbReference>
<feature type="short sequence motif" description="'KMSKS' region" evidence="12">
    <location>
        <begin position="525"/>
        <end position="529"/>
    </location>
</feature>
<dbReference type="AlphaFoldDB" id="A0A538S9G3"/>
<keyword evidence="5 12" id="KW-0547">Nucleotide-binding</keyword>
<feature type="domain" description="Aminoacyl-tRNA synthetase class Ia" evidence="13">
    <location>
        <begin position="27"/>
        <end position="430"/>
    </location>
</feature>
<dbReference type="FunFam" id="3.40.50.620:FF:000032">
    <property type="entry name" value="Valine--tRNA ligase"/>
    <property type="match status" value="1"/>
</dbReference>
<dbReference type="SUPFAM" id="SSF50677">
    <property type="entry name" value="ValRS/IleRS/LeuRS editing domain"/>
    <property type="match status" value="1"/>
</dbReference>
<protein>
    <recommendedName>
        <fullName evidence="12">Valine--tRNA ligase</fullName>
        <ecNumber evidence="12">6.1.1.9</ecNumber>
    </recommendedName>
    <alternativeName>
        <fullName evidence="12">Valyl-tRNA synthetase</fullName>
        <shortName evidence="12">ValRS</shortName>
    </alternativeName>
</protein>
<organism evidence="16 17">
    <name type="scientific">Eiseniibacteriota bacterium</name>
    <dbReference type="NCBI Taxonomy" id="2212470"/>
    <lineage>
        <taxon>Bacteria</taxon>
        <taxon>Candidatus Eiseniibacteriota</taxon>
    </lineage>
</organism>
<dbReference type="InterPro" id="IPR009080">
    <property type="entry name" value="tRNAsynth_Ia_anticodon-bd"/>
</dbReference>
<comment type="similarity">
    <text evidence="11 12">Belongs to the class-I aminoacyl-tRNA synthetase family. ValS type 1 subfamily.</text>
</comment>
<evidence type="ECO:0000259" key="14">
    <source>
        <dbReference type="Pfam" id="PF08264"/>
    </source>
</evidence>
<dbReference type="InterPro" id="IPR002303">
    <property type="entry name" value="Valyl-tRNA_ligase"/>
</dbReference>
<dbReference type="PRINTS" id="PR00986">
    <property type="entry name" value="TRNASYNTHVAL"/>
</dbReference>
<dbReference type="SUPFAM" id="SSF47323">
    <property type="entry name" value="Anticodon-binding domain of a subclass of class I aminoacyl-tRNA synthetases"/>
    <property type="match status" value="1"/>
</dbReference>
<dbReference type="GO" id="GO:0004832">
    <property type="term" value="F:valine-tRNA ligase activity"/>
    <property type="evidence" value="ECO:0007669"/>
    <property type="project" value="UniProtKB-UniRule"/>
</dbReference>
<keyword evidence="8 12" id="KW-0175">Coiled coil</keyword>
<feature type="domain" description="Methionyl/Valyl/Leucyl/Isoleucyl-tRNA synthetase anticodon-binding" evidence="14">
    <location>
        <begin position="609"/>
        <end position="772"/>
    </location>
</feature>
<dbReference type="SUPFAM" id="SSF46589">
    <property type="entry name" value="tRNA-binding arm"/>
    <property type="match status" value="1"/>
</dbReference>
<sequence>MEVAAIHPARPEALGQPYDPGRVESRWYSFWEERGVFRPQPSGGEPFVVAIPPPNVTGSLTMGHLLGESVRDLVVRWRRMEGREVLYLPGMDHAGIATQNVVEKRLAEQGRSRLKLGREGFLKEVWEWKEEYGGLILKQLRRVGISPDWTRERFTLDPAYSRAVLLAFQRLYEKGLVYRGRYIVNWCPRCQTALSDEEVDHQEVAGSLWFIRYPIKGTERFVTVATTRPETMLGDTAVAVHPKDRRYAKLLGKSAVLPLLRREIPIVADEAVDPKFGTGAVKVTPAHDPNDFGTAQRHDLPYVVVMDERGLMNENAGDFRGLDRFEARERIVDALRDAGYLERTETHVRAVGHCSRCDTMIEPYLSWQWFVKMAPLAAPAIEAARKGQVKFFPPRWKKVYLHWLENIRDWCISRQLWWGHRIPVWYRGEEMVVSPDPPPGEGWRQDEDVLDTWFSSWLWPFATLGWPEETEDLARYYPNSLMVTGSDIIFFWVARMIMAGIEFRGEVPFAHVYFTSIVRDAQGRKMSKSLGNSPDPLEMMDRFGADAVRFTMVYLTPTGQDLLFDEKRLETGKFFANKVWNATRLVAMRLGDEDLSAVRESALRLTLVDRWILSRFAHAVKHTTRYLKTYRFSEAANTIYHFVWDDYCDWYLEMAKPRWSDEEPLPGAAGGAAPASPERTADRLAARWVAWKVLDGILKLLHPLMPFVTEELWQAIPHEGEVLALASWPAARRSWFDAEAESQVSFLKELVVAVRNLRVEAGLPPGRRVPVVVRGTPDQLDLVDRLGAQIRPLARIETLALARDGSRPPVAASAIVRGAEVFLPLEGLIDLEEERARLTREADKLLTDLESTKKKLRNQDFLTKARVEVVERERHRLAELEETLEKLKRAQESLRVTQG</sequence>
<dbReference type="EMBL" id="VBOT01000158">
    <property type="protein sequence ID" value="TMQ48021.1"/>
    <property type="molecule type" value="Genomic_DNA"/>
</dbReference>
<dbReference type="EC" id="6.1.1.9" evidence="12"/>
<evidence type="ECO:0000259" key="15">
    <source>
        <dbReference type="Pfam" id="PF10458"/>
    </source>
</evidence>
<dbReference type="Gene3D" id="1.10.730.10">
    <property type="entry name" value="Isoleucyl-tRNA Synthetase, Domain 1"/>
    <property type="match status" value="1"/>
</dbReference>
<evidence type="ECO:0000313" key="17">
    <source>
        <dbReference type="Proteomes" id="UP000320184"/>
    </source>
</evidence>
<dbReference type="InterPro" id="IPR037118">
    <property type="entry name" value="Val-tRNA_synth_C_sf"/>
</dbReference>
<comment type="function">
    <text evidence="12">Catalyzes the attachment of valine to tRNA(Val). As ValRS can inadvertently accommodate and process structurally similar amino acids such as threonine, to avoid such errors, it has a 'posttransfer' editing activity that hydrolyzes mischarged Thr-tRNA(Val) in a tRNA-dependent manner.</text>
</comment>
<evidence type="ECO:0000256" key="4">
    <source>
        <dbReference type="ARBA" id="ARBA00022598"/>
    </source>
</evidence>
<evidence type="ECO:0000256" key="1">
    <source>
        <dbReference type="ARBA" id="ARBA00004496"/>
    </source>
</evidence>
<accession>A0A538S9G3</accession>
<evidence type="ECO:0000256" key="5">
    <source>
        <dbReference type="ARBA" id="ARBA00022741"/>
    </source>
</evidence>
<dbReference type="Proteomes" id="UP000320184">
    <property type="component" value="Unassembled WGS sequence"/>
</dbReference>
<dbReference type="HAMAP" id="MF_02004">
    <property type="entry name" value="Val_tRNA_synth_type1"/>
    <property type="match status" value="1"/>
</dbReference>
<gene>
    <name evidence="12" type="primary">valS</name>
    <name evidence="16" type="ORF">E6K73_12785</name>
</gene>
<dbReference type="Gene3D" id="1.10.287.380">
    <property type="entry name" value="Valyl-tRNA synthetase, C-terminal domain"/>
    <property type="match status" value="1"/>
</dbReference>
<dbReference type="NCBIfam" id="TIGR00422">
    <property type="entry name" value="valS"/>
    <property type="match status" value="1"/>
</dbReference>
<evidence type="ECO:0000256" key="2">
    <source>
        <dbReference type="ARBA" id="ARBA00011245"/>
    </source>
</evidence>
<comment type="caution">
    <text evidence="12">Lacks conserved residue(s) required for the propagation of feature annotation.</text>
</comment>
<dbReference type="FunFam" id="1.10.287.380:FF:000001">
    <property type="entry name" value="Valine--tRNA ligase"/>
    <property type="match status" value="1"/>
</dbReference>
<comment type="caution">
    <text evidence="16">The sequence shown here is derived from an EMBL/GenBank/DDBJ whole genome shotgun (WGS) entry which is preliminary data.</text>
</comment>
<comment type="domain">
    <text evidence="12">The C-terminal coiled-coil domain is crucial for aminoacylation activity.</text>
</comment>
<comment type="subcellular location">
    <subcellularLocation>
        <location evidence="1 12">Cytoplasm</location>
    </subcellularLocation>
</comment>
<dbReference type="GO" id="GO:0005829">
    <property type="term" value="C:cytosol"/>
    <property type="evidence" value="ECO:0007669"/>
    <property type="project" value="TreeGrafter"/>
</dbReference>
<evidence type="ECO:0000256" key="7">
    <source>
        <dbReference type="ARBA" id="ARBA00022917"/>
    </source>
</evidence>
<dbReference type="Gene3D" id="3.40.50.620">
    <property type="entry name" value="HUPs"/>
    <property type="match status" value="3"/>
</dbReference>
<feature type="domain" description="Valyl-tRNA synthetase tRNA-binding arm" evidence="15">
    <location>
        <begin position="830"/>
        <end position="892"/>
    </location>
</feature>
<evidence type="ECO:0000256" key="8">
    <source>
        <dbReference type="ARBA" id="ARBA00023054"/>
    </source>
</evidence>
<dbReference type="InterPro" id="IPR019499">
    <property type="entry name" value="Val-tRNA_synth_tRNA-bd"/>
</dbReference>
<dbReference type="GO" id="GO:0002161">
    <property type="term" value="F:aminoacyl-tRNA deacylase activity"/>
    <property type="evidence" value="ECO:0007669"/>
    <property type="project" value="InterPro"/>
</dbReference>
<dbReference type="InterPro" id="IPR001412">
    <property type="entry name" value="aa-tRNA-synth_I_CS"/>
</dbReference>
<evidence type="ECO:0000256" key="10">
    <source>
        <dbReference type="ARBA" id="ARBA00047552"/>
    </source>
</evidence>